<name>A0A9K3HZK4_HELAN</name>
<evidence type="ECO:0000313" key="3">
    <source>
        <dbReference type="Proteomes" id="UP000215914"/>
    </source>
</evidence>
<feature type="signal peptide" evidence="1">
    <location>
        <begin position="1"/>
        <end position="16"/>
    </location>
</feature>
<accession>A0A9K3HZK4</accession>
<dbReference type="EMBL" id="MNCJ02000325">
    <property type="protein sequence ID" value="KAF5787391.1"/>
    <property type="molecule type" value="Genomic_DNA"/>
</dbReference>
<proteinExistence type="predicted"/>
<reference evidence="2" key="2">
    <citation type="submission" date="2020-06" db="EMBL/GenBank/DDBJ databases">
        <title>Helianthus annuus Genome sequencing and assembly Release 2.</title>
        <authorList>
            <person name="Gouzy J."/>
            <person name="Langlade N."/>
            <person name="Munos S."/>
        </authorList>
    </citation>
    <scope>NUCLEOTIDE SEQUENCE</scope>
    <source>
        <tissue evidence="2">Leaves</tissue>
    </source>
</reference>
<dbReference type="AlphaFoldDB" id="A0A9K3HZK4"/>
<keyword evidence="3" id="KW-1185">Reference proteome</keyword>
<keyword evidence="1" id="KW-0732">Signal</keyword>
<dbReference type="Gramene" id="mRNA:HanXRQr2_Chr10g0452221">
    <property type="protein sequence ID" value="mRNA:HanXRQr2_Chr10g0452221"/>
    <property type="gene ID" value="HanXRQr2_Chr10g0452221"/>
</dbReference>
<sequence length="51" mass="5702">MLHVLPLLLCTNFSQFATFLSIKSAQNLARALWRGSEGNNGALWLQTSSMY</sequence>
<protein>
    <submittedName>
        <fullName evidence="2">Uncharacterized protein</fullName>
    </submittedName>
</protein>
<gene>
    <name evidence="2" type="ORF">HanXRQr2_Chr10g0452221</name>
</gene>
<evidence type="ECO:0000313" key="2">
    <source>
        <dbReference type="EMBL" id="KAF5787391.1"/>
    </source>
</evidence>
<comment type="caution">
    <text evidence="2">The sequence shown here is derived from an EMBL/GenBank/DDBJ whole genome shotgun (WGS) entry which is preliminary data.</text>
</comment>
<evidence type="ECO:0000256" key="1">
    <source>
        <dbReference type="SAM" id="SignalP"/>
    </source>
</evidence>
<reference evidence="2" key="1">
    <citation type="journal article" date="2017" name="Nature">
        <title>The sunflower genome provides insights into oil metabolism, flowering and Asterid evolution.</title>
        <authorList>
            <person name="Badouin H."/>
            <person name="Gouzy J."/>
            <person name="Grassa C.J."/>
            <person name="Murat F."/>
            <person name="Staton S.E."/>
            <person name="Cottret L."/>
            <person name="Lelandais-Briere C."/>
            <person name="Owens G.L."/>
            <person name="Carrere S."/>
            <person name="Mayjonade B."/>
            <person name="Legrand L."/>
            <person name="Gill N."/>
            <person name="Kane N.C."/>
            <person name="Bowers J.E."/>
            <person name="Hubner S."/>
            <person name="Bellec A."/>
            <person name="Berard A."/>
            <person name="Berges H."/>
            <person name="Blanchet N."/>
            <person name="Boniface M.C."/>
            <person name="Brunel D."/>
            <person name="Catrice O."/>
            <person name="Chaidir N."/>
            <person name="Claudel C."/>
            <person name="Donnadieu C."/>
            <person name="Faraut T."/>
            <person name="Fievet G."/>
            <person name="Helmstetter N."/>
            <person name="King M."/>
            <person name="Knapp S.J."/>
            <person name="Lai Z."/>
            <person name="Le Paslier M.C."/>
            <person name="Lippi Y."/>
            <person name="Lorenzon L."/>
            <person name="Mandel J.R."/>
            <person name="Marage G."/>
            <person name="Marchand G."/>
            <person name="Marquand E."/>
            <person name="Bret-Mestries E."/>
            <person name="Morien E."/>
            <person name="Nambeesan S."/>
            <person name="Nguyen T."/>
            <person name="Pegot-Espagnet P."/>
            <person name="Pouilly N."/>
            <person name="Raftis F."/>
            <person name="Sallet E."/>
            <person name="Schiex T."/>
            <person name="Thomas J."/>
            <person name="Vandecasteele C."/>
            <person name="Vares D."/>
            <person name="Vear F."/>
            <person name="Vautrin S."/>
            <person name="Crespi M."/>
            <person name="Mangin B."/>
            <person name="Burke J.M."/>
            <person name="Salse J."/>
            <person name="Munos S."/>
            <person name="Vincourt P."/>
            <person name="Rieseberg L.H."/>
            <person name="Langlade N.B."/>
        </authorList>
    </citation>
    <scope>NUCLEOTIDE SEQUENCE</scope>
    <source>
        <tissue evidence="2">Leaves</tissue>
    </source>
</reference>
<dbReference type="Proteomes" id="UP000215914">
    <property type="component" value="Unassembled WGS sequence"/>
</dbReference>
<feature type="chain" id="PRO_5039912748" evidence="1">
    <location>
        <begin position="17"/>
        <end position="51"/>
    </location>
</feature>
<organism evidence="2 3">
    <name type="scientific">Helianthus annuus</name>
    <name type="common">Common sunflower</name>
    <dbReference type="NCBI Taxonomy" id="4232"/>
    <lineage>
        <taxon>Eukaryota</taxon>
        <taxon>Viridiplantae</taxon>
        <taxon>Streptophyta</taxon>
        <taxon>Embryophyta</taxon>
        <taxon>Tracheophyta</taxon>
        <taxon>Spermatophyta</taxon>
        <taxon>Magnoliopsida</taxon>
        <taxon>eudicotyledons</taxon>
        <taxon>Gunneridae</taxon>
        <taxon>Pentapetalae</taxon>
        <taxon>asterids</taxon>
        <taxon>campanulids</taxon>
        <taxon>Asterales</taxon>
        <taxon>Asteraceae</taxon>
        <taxon>Asteroideae</taxon>
        <taxon>Heliantheae alliance</taxon>
        <taxon>Heliantheae</taxon>
        <taxon>Helianthus</taxon>
    </lineage>
</organism>